<keyword evidence="2" id="KW-1185">Reference proteome</keyword>
<dbReference type="EMBL" id="JH598696">
    <property type="status" value="NOT_ANNOTATED_CDS"/>
    <property type="molecule type" value="Genomic_DNA"/>
</dbReference>
<dbReference type="HOGENOM" id="CLU_2431711_0_0_1"/>
<reference evidence="1" key="2">
    <citation type="submission" date="2015-06" db="UniProtKB">
        <authorList>
            <consortium name="EnsemblProtists"/>
        </authorList>
    </citation>
    <scope>IDENTIFICATION</scope>
    <source>
        <strain evidence="1">Emoy2</strain>
    </source>
</reference>
<evidence type="ECO:0000313" key="1">
    <source>
        <dbReference type="EnsemblProtists" id="HpaP809260"/>
    </source>
</evidence>
<accession>M4BS69</accession>
<evidence type="ECO:0000313" key="2">
    <source>
        <dbReference type="Proteomes" id="UP000011713"/>
    </source>
</evidence>
<organism evidence="1 2">
    <name type="scientific">Hyaloperonospora arabidopsidis (strain Emoy2)</name>
    <name type="common">Downy mildew agent</name>
    <name type="synonym">Peronospora arabidopsidis</name>
    <dbReference type="NCBI Taxonomy" id="559515"/>
    <lineage>
        <taxon>Eukaryota</taxon>
        <taxon>Sar</taxon>
        <taxon>Stramenopiles</taxon>
        <taxon>Oomycota</taxon>
        <taxon>Peronosporomycetes</taxon>
        <taxon>Peronosporales</taxon>
        <taxon>Peronosporaceae</taxon>
        <taxon>Hyaloperonospora</taxon>
    </lineage>
</organism>
<dbReference type="AlphaFoldDB" id="M4BS69"/>
<dbReference type="Proteomes" id="UP000011713">
    <property type="component" value="Unassembled WGS sequence"/>
</dbReference>
<dbReference type="VEuPathDB" id="FungiDB:HpaG809260"/>
<sequence length="91" mass="10610">MRMVLKNSTLFIGKAIKTAVSSAILGPSRILLLGQQEDLDDWCSFQGVNEEIRHRHEAHRCRNHRCFQAPLHASPYLECCARRRKRRCQHL</sequence>
<proteinExistence type="predicted"/>
<reference evidence="2" key="1">
    <citation type="journal article" date="2010" name="Science">
        <title>Signatures of adaptation to obligate biotrophy in the Hyaloperonospora arabidopsidis genome.</title>
        <authorList>
            <person name="Baxter L."/>
            <person name="Tripathy S."/>
            <person name="Ishaque N."/>
            <person name="Boot N."/>
            <person name="Cabral A."/>
            <person name="Kemen E."/>
            <person name="Thines M."/>
            <person name="Ah-Fong A."/>
            <person name="Anderson R."/>
            <person name="Badejoko W."/>
            <person name="Bittner-Eddy P."/>
            <person name="Boore J.L."/>
            <person name="Chibucos M.C."/>
            <person name="Coates M."/>
            <person name="Dehal P."/>
            <person name="Delehaunty K."/>
            <person name="Dong S."/>
            <person name="Downton P."/>
            <person name="Dumas B."/>
            <person name="Fabro G."/>
            <person name="Fronick C."/>
            <person name="Fuerstenberg S.I."/>
            <person name="Fulton L."/>
            <person name="Gaulin E."/>
            <person name="Govers F."/>
            <person name="Hughes L."/>
            <person name="Humphray S."/>
            <person name="Jiang R.H."/>
            <person name="Judelson H."/>
            <person name="Kamoun S."/>
            <person name="Kyung K."/>
            <person name="Meijer H."/>
            <person name="Minx P."/>
            <person name="Morris P."/>
            <person name="Nelson J."/>
            <person name="Phuntumart V."/>
            <person name="Qutob D."/>
            <person name="Rehmany A."/>
            <person name="Rougon-Cardoso A."/>
            <person name="Ryden P."/>
            <person name="Torto-Alalibo T."/>
            <person name="Studholme D."/>
            <person name="Wang Y."/>
            <person name="Win J."/>
            <person name="Wood J."/>
            <person name="Clifton S.W."/>
            <person name="Rogers J."/>
            <person name="Van den Ackerveken G."/>
            <person name="Jones J.D."/>
            <person name="McDowell J.M."/>
            <person name="Beynon J."/>
            <person name="Tyler B.M."/>
        </authorList>
    </citation>
    <scope>NUCLEOTIDE SEQUENCE [LARGE SCALE GENOMIC DNA]</scope>
    <source>
        <strain evidence="2">Emoy2</strain>
    </source>
</reference>
<dbReference type="InParanoid" id="M4BS69"/>
<name>M4BS69_HYAAE</name>
<dbReference type="EnsemblProtists" id="HpaT809260">
    <property type="protein sequence ID" value="HpaP809260"/>
    <property type="gene ID" value="HpaG809260"/>
</dbReference>
<protein>
    <submittedName>
        <fullName evidence="1">Uncharacterized protein</fullName>
    </submittedName>
</protein>